<feature type="domain" description="Transglutaminase-like" evidence="2">
    <location>
        <begin position="277"/>
        <end position="388"/>
    </location>
</feature>
<dbReference type="Pfam" id="PF12969">
    <property type="entry name" value="DUF3857"/>
    <property type="match status" value="1"/>
</dbReference>
<feature type="domain" description="DUF3857" evidence="3">
    <location>
        <begin position="54"/>
        <end position="215"/>
    </location>
</feature>
<keyword evidence="6" id="KW-1185">Reference proteome</keyword>
<dbReference type="InterPro" id="IPR024544">
    <property type="entry name" value="DUF3858"/>
</dbReference>
<evidence type="ECO:0000313" key="5">
    <source>
        <dbReference type="EMBL" id="PTQ93633.1"/>
    </source>
</evidence>
<dbReference type="Gene3D" id="2.60.40.3140">
    <property type="match status" value="1"/>
</dbReference>
<dbReference type="Pfam" id="PF01841">
    <property type="entry name" value="Transglut_core"/>
    <property type="match status" value="1"/>
</dbReference>
<dbReference type="Gene3D" id="3.10.620.30">
    <property type="match status" value="1"/>
</dbReference>
<gene>
    <name evidence="5" type="ORF">C8P68_10895</name>
</gene>
<dbReference type="Gene3D" id="2.60.120.1130">
    <property type="match status" value="1"/>
</dbReference>
<proteinExistence type="predicted"/>
<dbReference type="RefSeq" id="WP_107830832.1">
    <property type="nucleotide sequence ID" value="NZ_CP160205.1"/>
</dbReference>
<dbReference type="Pfam" id="PF12970">
    <property type="entry name" value="DUF3858"/>
    <property type="match status" value="1"/>
</dbReference>
<dbReference type="InterPro" id="IPR002931">
    <property type="entry name" value="Transglutaminase-like"/>
</dbReference>
<dbReference type="EMBL" id="QAOQ01000008">
    <property type="protein sequence ID" value="PTQ93633.1"/>
    <property type="molecule type" value="Genomic_DNA"/>
</dbReference>
<keyword evidence="1" id="KW-0732">Signal</keyword>
<feature type="signal peptide" evidence="1">
    <location>
        <begin position="1"/>
        <end position="22"/>
    </location>
</feature>
<dbReference type="AlphaFoldDB" id="A0A2T5J5U0"/>
<evidence type="ECO:0000259" key="3">
    <source>
        <dbReference type="Pfam" id="PF12969"/>
    </source>
</evidence>
<accession>A0A2T5J5U0</accession>
<dbReference type="OrthoDB" id="8595007at2"/>
<dbReference type="InterPro" id="IPR038765">
    <property type="entry name" value="Papain-like_cys_pep_sf"/>
</dbReference>
<evidence type="ECO:0000256" key="1">
    <source>
        <dbReference type="SAM" id="SignalP"/>
    </source>
</evidence>
<sequence length="636" mass="72817">MRRLLFFTGLCFLTLKSVAQQADYNVSLIPKPLLSYAGAVVRTSEQTLQADDQYSYSYHCKKAITVLNKSGADKASLYLYYDKMASIKNVKGTIYDADGKLVGKFNERDMKDFSAADGFSLFLDTRVKYFAPPVSTYPFTVEYDYETRNRQTMYFHEWSPCDFGLSVQNSSYTFIAKPSLKINIKESNIPQKMTTSTTKNGMIVYTWNASNINAYRKEPMSPSADKFMPDVRITSSDFFYDGYEGVFTDWNSLGKWIYDKLLTGRDVVPQETADHIKEITANITDPKEKARKIYEFVQQKTRYVSIQVGIGGYQPFTATDVDQNGYGDCKALVNYTKALLKTVGIDAWYCVVYGERAVKRSMTTDFASMEGNHIILCVPFKNDTTWVECTSRTNPFGFIGDFTDDRVVLACTPEGGKLMHTRRYAPQENLTHRTGQFTISNTGLLSGDMKTTFAGTEFDNRDHLISESYEEQVKDIHDEYNINNLDVQHLNFTKLKSETPVTTETMSLKAVDFATDNNGRVYFLPNLADRHNYVPDDVRNRSRDVYINRGYVDEDEFTYTLPEGYKLDKDLISKNIEKPFGTYKLNMSLTGNKLTLKRRLQLNDGTFNKDEYENLIDFYEAVSHADNYQVVFTKLN</sequence>
<dbReference type="InterPro" id="IPR024618">
    <property type="entry name" value="DUF3857"/>
</dbReference>
<evidence type="ECO:0000313" key="6">
    <source>
        <dbReference type="Proteomes" id="UP000244168"/>
    </source>
</evidence>
<evidence type="ECO:0000259" key="4">
    <source>
        <dbReference type="Pfam" id="PF12970"/>
    </source>
</evidence>
<feature type="domain" description="DUF3858" evidence="4">
    <location>
        <begin position="540"/>
        <end position="616"/>
    </location>
</feature>
<reference evidence="5 6" key="1">
    <citation type="submission" date="2018-04" db="EMBL/GenBank/DDBJ databases">
        <title>Genomic Encyclopedia of Archaeal and Bacterial Type Strains, Phase II (KMG-II): from individual species to whole genera.</title>
        <authorList>
            <person name="Goeker M."/>
        </authorList>
    </citation>
    <scope>NUCLEOTIDE SEQUENCE [LARGE SCALE GENOMIC DNA]</scope>
    <source>
        <strain evidence="5 6">DSM 26809</strain>
    </source>
</reference>
<evidence type="ECO:0000259" key="2">
    <source>
        <dbReference type="Pfam" id="PF01841"/>
    </source>
</evidence>
<protein>
    <submittedName>
        <fullName evidence="5">Uncharacterized protein DUF3858</fullName>
    </submittedName>
</protein>
<dbReference type="SUPFAM" id="SSF54001">
    <property type="entry name" value="Cysteine proteinases"/>
    <property type="match status" value="1"/>
</dbReference>
<comment type="caution">
    <text evidence="5">The sequence shown here is derived from an EMBL/GenBank/DDBJ whole genome shotgun (WGS) entry which is preliminary data.</text>
</comment>
<name>A0A2T5J5U0_9SPHI</name>
<feature type="chain" id="PRO_5015588136" evidence="1">
    <location>
        <begin position="23"/>
        <end position="636"/>
    </location>
</feature>
<dbReference type="Proteomes" id="UP000244168">
    <property type="component" value="Unassembled WGS sequence"/>
</dbReference>
<organism evidence="5 6">
    <name type="scientific">Mucilaginibacter yixingensis</name>
    <dbReference type="NCBI Taxonomy" id="1295612"/>
    <lineage>
        <taxon>Bacteria</taxon>
        <taxon>Pseudomonadati</taxon>
        <taxon>Bacteroidota</taxon>
        <taxon>Sphingobacteriia</taxon>
        <taxon>Sphingobacteriales</taxon>
        <taxon>Sphingobacteriaceae</taxon>
        <taxon>Mucilaginibacter</taxon>
    </lineage>
</organism>